<gene>
    <name evidence="2" type="ORF">SAMN05446037_1002303</name>
</gene>
<sequence length="180" mass="19877">MSFGHVVTSFTGLRAKTEGEDFIVEESQESSGLLNVAAIDSPGLTAAPAIAEYVVELIKNKLGNMQKRADFNPNRRPNIHFMELSDTEKAKLIQEDPRYGRIICRCEQITEGEIIDVIKRKVGARTLDGVKRRARPGSGRCQGGLCAPRVMEIIARELGIDITEVVKDSEDSYILTGKTK</sequence>
<dbReference type="CDD" id="cd19946">
    <property type="entry name" value="GlpA-like_Fer2_BFD-like"/>
    <property type="match status" value="1"/>
</dbReference>
<dbReference type="InterPro" id="IPR052745">
    <property type="entry name" value="G3P_Oxidase/Oxidoreductase"/>
</dbReference>
<dbReference type="PANTHER" id="PTHR42720">
    <property type="entry name" value="GLYCEROL-3-PHOSPHATE DEHYDROGENASE"/>
    <property type="match status" value="1"/>
</dbReference>
<protein>
    <submittedName>
        <fullName evidence="2">BFD-like [2Fe-2S] binding domain-containing protein</fullName>
    </submittedName>
</protein>
<name>A0A239AXR3_9FIRM</name>
<dbReference type="AlphaFoldDB" id="A0A239AXR3"/>
<dbReference type="RefSeq" id="WP_330396968.1">
    <property type="nucleotide sequence ID" value="NZ_FZOJ01000002.1"/>
</dbReference>
<dbReference type="EMBL" id="FZOJ01000002">
    <property type="protein sequence ID" value="SNR99814.1"/>
    <property type="molecule type" value="Genomic_DNA"/>
</dbReference>
<organism evidence="2 3">
    <name type="scientific">Anaerovirgula multivorans</name>
    <dbReference type="NCBI Taxonomy" id="312168"/>
    <lineage>
        <taxon>Bacteria</taxon>
        <taxon>Bacillati</taxon>
        <taxon>Bacillota</taxon>
        <taxon>Clostridia</taxon>
        <taxon>Peptostreptococcales</taxon>
        <taxon>Natronincolaceae</taxon>
        <taxon>Anaerovirgula</taxon>
    </lineage>
</organism>
<keyword evidence="3" id="KW-1185">Reference proteome</keyword>
<evidence type="ECO:0000259" key="1">
    <source>
        <dbReference type="Pfam" id="PF04324"/>
    </source>
</evidence>
<dbReference type="InterPro" id="IPR036188">
    <property type="entry name" value="FAD/NAD-bd_sf"/>
</dbReference>
<dbReference type="Proteomes" id="UP000198304">
    <property type="component" value="Unassembled WGS sequence"/>
</dbReference>
<dbReference type="InterPro" id="IPR007419">
    <property type="entry name" value="BFD-like_2Fe2S-bd_dom"/>
</dbReference>
<dbReference type="PANTHER" id="PTHR42720:SF1">
    <property type="entry name" value="GLYCEROL 3-PHOSPHATE OXIDASE"/>
    <property type="match status" value="1"/>
</dbReference>
<dbReference type="Pfam" id="PF04324">
    <property type="entry name" value="Fer2_BFD"/>
    <property type="match status" value="1"/>
</dbReference>
<evidence type="ECO:0000313" key="2">
    <source>
        <dbReference type="EMBL" id="SNR99814.1"/>
    </source>
</evidence>
<evidence type="ECO:0000313" key="3">
    <source>
        <dbReference type="Proteomes" id="UP000198304"/>
    </source>
</evidence>
<proteinExistence type="predicted"/>
<dbReference type="Gene3D" id="3.50.50.60">
    <property type="entry name" value="FAD/NAD(P)-binding domain"/>
    <property type="match status" value="1"/>
</dbReference>
<accession>A0A239AXR3</accession>
<dbReference type="InterPro" id="IPR041854">
    <property type="entry name" value="BFD-like_2Fe2S-bd_dom_sf"/>
</dbReference>
<feature type="domain" description="BFD-like [2Fe-2S]-binding" evidence="1">
    <location>
        <begin position="102"/>
        <end position="156"/>
    </location>
</feature>
<reference evidence="2 3" key="1">
    <citation type="submission" date="2017-06" db="EMBL/GenBank/DDBJ databases">
        <authorList>
            <person name="Kim H.J."/>
            <person name="Triplett B.A."/>
        </authorList>
    </citation>
    <scope>NUCLEOTIDE SEQUENCE [LARGE SCALE GENOMIC DNA]</scope>
    <source>
        <strain evidence="2 3">SCA</strain>
    </source>
</reference>
<dbReference type="Gene3D" id="1.10.10.1100">
    <property type="entry name" value="BFD-like [2Fe-2S]-binding domain"/>
    <property type="match status" value="1"/>
</dbReference>